<feature type="chain" id="PRO_5031293146" description="Nucleotide-diphospho-sugar transferase domain-containing protein" evidence="1">
    <location>
        <begin position="20"/>
        <end position="308"/>
    </location>
</feature>
<feature type="signal peptide" evidence="1">
    <location>
        <begin position="1"/>
        <end position="19"/>
    </location>
</feature>
<evidence type="ECO:0000313" key="3">
    <source>
        <dbReference type="EMBL" id="CAD8868818.1"/>
    </source>
</evidence>
<feature type="domain" description="Nucleotide-diphospho-sugar transferase" evidence="2">
    <location>
        <begin position="139"/>
        <end position="253"/>
    </location>
</feature>
<evidence type="ECO:0000259" key="2">
    <source>
        <dbReference type="Pfam" id="PF03407"/>
    </source>
</evidence>
<dbReference type="InterPro" id="IPR005069">
    <property type="entry name" value="Nucl-diP-sugar_transferase"/>
</dbReference>
<organism evidence="3">
    <name type="scientific">Noctiluca scintillans</name>
    <name type="common">Sea sparkle</name>
    <name type="synonym">Red tide dinoflagellate</name>
    <dbReference type="NCBI Taxonomy" id="2966"/>
    <lineage>
        <taxon>Eukaryota</taxon>
        <taxon>Sar</taxon>
        <taxon>Alveolata</taxon>
        <taxon>Dinophyceae</taxon>
        <taxon>Noctilucales</taxon>
        <taxon>Noctilucaceae</taxon>
        <taxon>Noctiluca</taxon>
    </lineage>
</organism>
<evidence type="ECO:0000256" key="1">
    <source>
        <dbReference type="SAM" id="SignalP"/>
    </source>
</evidence>
<name>A0A7S1AXY6_NOCSC</name>
<gene>
    <name evidence="3" type="ORF">NSCI0253_LOCUS43174</name>
</gene>
<sequence length="308" mass="34221">MIARILIVIAWHGLGHCAALRHGMTDVTEWLSRLNASLAAAVAEHNFARNAPVLVTLADEGYEKFLAPWAYKSGEMGFAQKFVVALAPSTFALCENLSLPSVLVDTDSLNLSQAESLRAVSASSIPGQVPFAKFGVPYVLLQMGFDSVVLSEMDVFFFASPLPMLQDVRSRRGAPVLAMPDEKDILDKWAINIGFMMLGRGSEPLLLRFLQARWDKRSEAVAVASDQTEFQEIAAQFLAEGTVKIELLDKRFFAVRPRDITSKTVVLHLAWSLPECKLELLESLYQGQPRKVVRQRVLDKKIITWADC</sequence>
<dbReference type="AlphaFoldDB" id="A0A7S1AXY6"/>
<dbReference type="Pfam" id="PF03407">
    <property type="entry name" value="Nucleotid_trans"/>
    <property type="match status" value="1"/>
</dbReference>
<proteinExistence type="predicted"/>
<dbReference type="EMBL" id="HBFQ01060982">
    <property type="protein sequence ID" value="CAD8868818.1"/>
    <property type="molecule type" value="Transcribed_RNA"/>
</dbReference>
<reference evidence="3" key="1">
    <citation type="submission" date="2021-01" db="EMBL/GenBank/DDBJ databases">
        <authorList>
            <person name="Corre E."/>
            <person name="Pelletier E."/>
            <person name="Niang G."/>
            <person name="Scheremetjew M."/>
            <person name="Finn R."/>
            <person name="Kale V."/>
            <person name="Holt S."/>
            <person name="Cochrane G."/>
            <person name="Meng A."/>
            <person name="Brown T."/>
            <person name="Cohen L."/>
        </authorList>
    </citation>
    <scope>NUCLEOTIDE SEQUENCE</scope>
</reference>
<accession>A0A7S1AXY6</accession>
<keyword evidence="1" id="KW-0732">Signal</keyword>
<protein>
    <recommendedName>
        <fullName evidence="2">Nucleotide-diphospho-sugar transferase domain-containing protein</fullName>
    </recommendedName>
</protein>